<organism evidence="3 4">
    <name type="scientific">Aerophobetes bacterium</name>
    <dbReference type="NCBI Taxonomy" id="2030807"/>
    <lineage>
        <taxon>Bacteria</taxon>
        <taxon>Candidatus Aerophobota</taxon>
    </lineage>
</organism>
<proteinExistence type="predicted"/>
<feature type="non-terminal residue" evidence="3">
    <location>
        <position position="1"/>
    </location>
</feature>
<protein>
    <recommendedName>
        <fullName evidence="2">Pappalysin-1 SD scarf domain-containing protein</fullName>
    </recommendedName>
</protein>
<name>A0A662DH91_UNCAE</name>
<sequence>LFEARPSIKPIKLRSISQWASKARASSEYSSSSWSAQQATGEPNTSKCGDIKTAWAPKSNGSKPEWLELTFNIPVYATKLRVHETYNAGFIYKVEFVDIDGKIHPIWLGKDTTSCPGWFEMNVSQTPYLVKSVILHTQKKGWEEVDAVQLIGVAEEE</sequence>
<accession>A0A662DH91</accession>
<comment type="caution">
    <text evidence="3">The sequence shown here is derived from an EMBL/GenBank/DDBJ whole genome shotgun (WGS) entry which is preliminary data.</text>
</comment>
<evidence type="ECO:0000259" key="2">
    <source>
        <dbReference type="Pfam" id="PF25900"/>
    </source>
</evidence>
<feature type="domain" description="Pappalysin-1 SD scarf" evidence="2">
    <location>
        <begin position="14"/>
        <end position="156"/>
    </location>
</feature>
<dbReference type="InterPro" id="IPR058897">
    <property type="entry name" value="PAPPA_SD_C"/>
</dbReference>
<evidence type="ECO:0000256" key="1">
    <source>
        <dbReference type="SAM" id="MobiDB-lite"/>
    </source>
</evidence>
<reference evidence="3 4" key="1">
    <citation type="submission" date="2018-06" db="EMBL/GenBank/DDBJ databases">
        <title>Extensive metabolic versatility and redundancy in microbially diverse, dynamic hydrothermal sediments.</title>
        <authorList>
            <person name="Dombrowski N."/>
            <person name="Teske A."/>
            <person name="Baker B.J."/>
        </authorList>
    </citation>
    <scope>NUCLEOTIDE SEQUENCE [LARGE SCALE GENOMIC DNA]</scope>
    <source>
        <strain evidence="3">B19_G9</strain>
    </source>
</reference>
<dbReference type="AlphaFoldDB" id="A0A662DH91"/>
<evidence type="ECO:0000313" key="3">
    <source>
        <dbReference type="EMBL" id="RLE14865.1"/>
    </source>
</evidence>
<feature type="compositionally biased region" description="Polar residues" evidence="1">
    <location>
        <begin position="37"/>
        <end position="47"/>
    </location>
</feature>
<dbReference type="EMBL" id="QMQB01000019">
    <property type="protein sequence ID" value="RLE14865.1"/>
    <property type="molecule type" value="Genomic_DNA"/>
</dbReference>
<gene>
    <name evidence="3" type="ORF">DRI96_00800</name>
</gene>
<dbReference type="Pfam" id="PF25900">
    <property type="entry name" value="PAPPA"/>
    <property type="match status" value="1"/>
</dbReference>
<dbReference type="Proteomes" id="UP000267654">
    <property type="component" value="Unassembled WGS sequence"/>
</dbReference>
<evidence type="ECO:0000313" key="4">
    <source>
        <dbReference type="Proteomes" id="UP000267654"/>
    </source>
</evidence>
<feature type="region of interest" description="Disordered" evidence="1">
    <location>
        <begin position="33"/>
        <end position="61"/>
    </location>
</feature>